<dbReference type="EMBL" id="JBEYBF010000001">
    <property type="protein sequence ID" value="MEU1950828.1"/>
    <property type="molecule type" value="Genomic_DNA"/>
</dbReference>
<reference evidence="1 2" key="1">
    <citation type="submission" date="2024-06" db="EMBL/GenBank/DDBJ databases">
        <title>The Natural Products Discovery Center: Release of the First 8490 Sequenced Strains for Exploring Actinobacteria Biosynthetic Diversity.</title>
        <authorList>
            <person name="Kalkreuter E."/>
            <person name="Kautsar S.A."/>
            <person name="Yang D."/>
            <person name="Bader C.D."/>
            <person name="Teijaro C.N."/>
            <person name="Fluegel L."/>
            <person name="Davis C.M."/>
            <person name="Simpson J.R."/>
            <person name="Lauterbach L."/>
            <person name="Steele A.D."/>
            <person name="Gui C."/>
            <person name="Meng S."/>
            <person name="Li G."/>
            <person name="Viehrig K."/>
            <person name="Ye F."/>
            <person name="Su P."/>
            <person name="Kiefer A.F."/>
            <person name="Nichols A."/>
            <person name="Cepeda A.J."/>
            <person name="Yan W."/>
            <person name="Fan B."/>
            <person name="Jiang Y."/>
            <person name="Adhikari A."/>
            <person name="Zheng C.-J."/>
            <person name="Schuster L."/>
            <person name="Cowan T.M."/>
            <person name="Smanski M.J."/>
            <person name="Chevrette M.G."/>
            <person name="De Carvalho L.P.S."/>
            <person name="Shen B."/>
        </authorList>
    </citation>
    <scope>NUCLEOTIDE SEQUENCE [LARGE SCALE GENOMIC DNA]</scope>
    <source>
        <strain evidence="1 2">NPDC019708</strain>
    </source>
</reference>
<comment type="caution">
    <text evidence="1">The sequence shown here is derived from an EMBL/GenBank/DDBJ whole genome shotgun (WGS) entry which is preliminary data.</text>
</comment>
<dbReference type="Proteomes" id="UP001550628">
    <property type="component" value="Unassembled WGS sequence"/>
</dbReference>
<proteinExistence type="predicted"/>
<protein>
    <submittedName>
        <fullName evidence="1">DUF4913 domain-containing protein</fullName>
    </submittedName>
</protein>
<evidence type="ECO:0000313" key="1">
    <source>
        <dbReference type="EMBL" id="MEU1950828.1"/>
    </source>
</evidence>
<keyword evidence="2" id="KW-1185">Reference proteome</keyword>
<dbReference type="InterPro" id="IPR032584">
    <property type="entry name" value="DUF4913"/>
</dbReference>
<evidence type="ECO:0000313" key="2">
    <source>
        <dbReference type="Proteomes" id="UP001550628"/>
    </source>
</evidence>
<sequence length="281" mass="31873">MSASSSGTGKRSIPPVFRHFTDFAHRWLFPTISLRLAEANRENTYTWCRQWWAHRPVAVRIAHLHAAFEATRRSGAGNGVSALLTSHIDPHMNYILDAANGPLYRCTRAHHLDTPTLAFDPVPDQWFHRSALTYTTGDDSGEQERKKPPRYPHHSYFVEDWLLPVTAVRTAADNREGHYTWCRQWWRHQAVVVRFAALHKAFEAALTAPDKTAMSTLFVRHIDPHMNYILDAANGPLHRCTPTRHLGPGTLSAAPIPSAWFATDTTIDRLGFGPDFRALRP</sequence>
<gene>
    <name evidence="1" type="ORF">ABZ510_03120</name>
</gene>
<dbReference type="Pfam" id="PF16259">
    <property type="entry name" value="DUF4913"/>
    <property type="match status" value="2"/>
</dbReference>
<dbReference type="RefSeq" id="WP_356954209.1">
    <property type="nucleotide sequence ID" value="NZ_JBEYBD010000002.1"/>
</dbReference>
<organism evidence="1 2">
    <name type="scientific">Nocardia rhamnosiphila</name>
    <dbReference type="NCBI Taxonomy" id="426716"/>
    <lineage>
        <taxon>Bacteria</taxon>
        <taxon>Bacillati</taxon>
        <taxon>Actinomycetota</taxon>
        <taxon>Actinomycetes</taxon>
        <taxon>Mycobacteriales</taxon>
        <taxon>Nocardiaceae</taxon>
        <taxon>Nocardia</taxon>
    </lineage>
</organism>
<accession>A0ABV2WIW9</accession>
<name>A0ABV2WIW9_9NOCA</name>